<reference evidence="1 2" key="1">
    <citation type="submission" date="2018-11" db="EMBL/GenBank/DDBJ databases">
        <authorList>
            <consortium name="Pathogen Informatics"/>
        </authorList>
    </citation>
    <scope>NUCLEOTIDE SEQUENCE [LARGE SCALE GENOMIC DNA]</scope>
</reference>
<dbReference type="AlphaFoldDB" id="A0A3P6TGE9"/>
<evidence type="ECO:0000313" key="1">
    <source>
        <dbReference type="EMBL" id="VDK65714.1"/>
    </source>
</evidence>
<sequence>MSFVGRFGIVVPGGRAGERVDVLEQNGRIASSGEHGGGKDRANVVAMENWKVGGMLSYEPLENGDLRGRWRMTSCDVTIRYCDVKRRDKCGGDEERASLDAMEYEEGEKNSIFL</sequence>
<dbReference type="Proteomes" id="UP000267096">
    <property type="component" value="Unassembled WGS sequence"/>
</dbReference>
<evidence type="ECO:0000313" key="2">
    <source>
        <dbReference type="Proteomes" id="UP000267096"/>
    </source>
</evidence>
<protein>
    <submittedName>
        <fullName evidence="1">Uncharacterized protein</fullName>
    </submittedName>
</protein>
<accession>A0A3P6TGE9</accession>
<dbReference type="EMBL" id="UYRR01035864">
    <property type="protein sequence ID" value="VDK65714.1"/>
    <property type="molecule type" value="Genomic_DNA"/>
</dbReference>
<name>A0A3P6TGE9_ANISI</name>
<organism evidence="1 2">
    <name type="scientific">Anisakis simplex</name>
    <name type="common">Herring worm</name>
    <dbReference type="NCBI Taxonomy" id="6269"/>
    <lineage>
        <taxon>Eukaryota</taxon>
        <taxon>Metazoa</taxon>
        <taxon>Ecdysozoa</taxon>
        <taxon>Nematoda</taxon>
        <taxon>Chromadorea</taxon>
        <taxon>Rhabditida</taxon>
        <taxon>Spirurina</taxon>
        <taxon>Ascaridomorpha</taxon>
        <taxon>Ascaridoidea</taxon>
        <taxon>Anisakidae</taxon>
        <taxon>Anisakis</taxon>
        <taxon>Anisakis simplex complex</taxon>
    </lineage>
</organism>
<gene>
    <name evidence="1" type="ORF">ASIM_LOCUS18654</name>
</gene>
<keyword evidence="2" id="KW-1185">Reference proteome</keyword>
<proteinExistence type="predicted"/>